<proteinExistence type="predicted"/>
<keyword evidence="2" id="KW-0472">Membrane</keyword>
<evidence type="ECO:0000313" key="5">
    <source>
        <dbReference type="Proteomes" id="UP001174136"/>
    </source>
</evidence>
<evidence type="ECO:0000256" key="1">
    <source>
        <dbReference type="SAM" id="MobiDB-lite"/>
    </source>
</evidence>
<keyword evidence="5" id="KW-1185">Reference proteome</keyword>
<dbReference type="InterPro" id="IPR003598">
    <property type="entry name" value="Ig_sub2"/>
</dbReference>
<dbReference type="PANTHER" id="PTHR46013">
    <property type="entry name" value="VASCULAR CELL ADHESION MOLECULE 1"/>
    <property type="match status" value="1"/>
</dbReference>
<dbReference type="SUPFAM" id="SSF48726">
    <property type="entry name" value="Immunoglobulin"/>
    <property type="match status" value="2"/>
</dbReference>
<keyword evidence="2" id="KW-0812">Transmembrane</keyword>
<keyword evidence="2" id="KW-1133">Transmembrane helix</keyword>
<dbReference type="Pfam" id="PF13927">
    <property type="entry name" value="Ig_3"/>
    <property type="match status" value="1"/>
</dbReference>
<dbReference type="InterPro" id="IPR036179">
    <property type="entry name" value="Ig-like_dom_sf"/>
</dbReference>
<feature type="transmembrane region" description="Helical" evidence="2">
    <location>
        <begin position="189"/>
        <end position="212"/>
    </location>
</feature>
<protein>
    <submittedName>
        <fullName evidence="4">B-cell receptor CD22</fullName>
    </submittedName>
</protein>
<reference evidence="4" key="1">
    <citation type="journal article" date="2023" name="Front. Mar. Sci.">
        <title>A new Merluccius polli reference genome to investigate the effects of global change in West African waters.</title>
        <authorList>
            <person name="Mateo J.L."/>
            <person name="Blanco-Fernandez C."/>
            <person name="Garcia-Vazquez E."/>
            <person name="Machado-Schiaffino G."/>
        </authorList>
    </citation>
    <scope>NUCLEOTIDE SEQUENCE</scope>
    <source>
        <strain evidence="4">C29</strain>
        <tissue evidence="4">Fin</tissue>
    </source>
</reference>
<dbReference type="InterPro" id="IPR013783">
    <property type="entry name" value="Ig-like_fold"/>
</dbReference>
<dbReference type="SMART" id="SM00409">
    <property type="entry name" value="IG"/>
    <property type="match status" value="2"/>
</dbReference>
<dbReference type="InterPro" id="IPR003599">
    <property type="entry name" value="Ig_sub"/>
</dbReference>
<sequence>MKCNSTDAPKTTSATVSPSGEIEEGRSVTLSCSSDANPAANYNWFKVNTDHSSRDMIQGQQLVFGAILSSDSGQYLCKAQNELETTSDSISINVKYGPKNTSVISSPSGEIEEGRSVTLSCSSDANPAANYTWFKEHEDSVGESGQNYTITNITSQLGGNYYCQAHNAVGRHNSTFLFIHVTETSSQTVVSVAGGTVAVLLTTILLLIILWMRRKTASRKASGLGGRPDAMEESLPVPVYDNVIPLTNRTAPVAQREPIEERDDLHYASVHISRSKNQEVPLCMAGSRVQSDQTDEVLYSVVNVKRPNAVP</sequence>
<feature type="domain" description="Ig-like" evidence="3">
    <location>
        <begin position="98"/>
        <end position="191"/>
    </location>
</feature>
<evidence type="ECO:0000313" key="4">
    <source>
        <dbReference type="EMBL" id="KAK0146430.1"/>
    </source>
</evidence>
<feature type="region of interest" description="Disordered" evidence="1">
    <location>
        <begin position="1"/>
        <end position="23"/>
    </location>
</feature>
<evidence type="ECO:0000256" key="2">
    <source>
        <dbReference type="SAM" id="Phobius"/>
    </source>
</evidence>
<comment type="caution">
    <text evidence="4">The sequence shown here is derived from an EMBL/GenBank/DDBJ whole genome shotgun (WGS) entry which is preliminary data.</text>
</comment>
<name>A0AA47MUJ7_MERPO</name>
<dbReference type="Gene3D" id="2.60.40.10">
    <property type="entry name" value="Immunoglobulins"/>
    <property type="match status" value="2"/>
</dbReference>
<organism evidence="4 5">
    <name type="scientific">Merluccius polli</name>
    <name type="common">Benguela hake</name>
    <name type="synonym">Merluccius cadenati</name>
    <dbReference type="NCBI Taxonomy" id="89951"/>
    <lineage>
        <taxon>Eukaryota</taxon>
        <taxon>Metazoa</taxon>
        <taxon>Chordata</taxon>
        <taxon>Craniata</taxon>
        <taxon>Vertebrata</taxon>
        <taxon>Euteleostomi</taxon>
        <taxon>Actinopterygii</taxon>
        <taxon>Neopterygii</taxon>
        <taxon>Teleostei</taxon>
        <taxon>Neoteleostei</taxon>
        <taxon>Acanthomorphata</taxon>
        <taxon>Zeiogadaria</taxon>
        <taxon>Gadariae</taxon>
        <taxon>Gadiformes</taxon>
        <taxon>Gadoidei</taxon>
        <taxon>Merlucciidae</taxon>
        <taxon>Merluccius</taxon>
    </lineage>
</organism>
<dbReference type="InterPro" id="IPR007110">
    <property type="entry name" value="Ig-like_dom"/>
</dbReference>
<dbReference type="EMBL" id="JAOPHQ010002577">
    <property type="protein sequence ID" value="KAK0146430.1"/>
    <property type="molecule type" value="Genomic_DNA"/>
</dbReference>
<feature type="domain" description="Ig-like" evidence="3">
    <location>
        <begin position="9"/>
        <end position="93"/>
    </location>
</feature>
<dbReference type="SMART" id="SM00408">
    <property type="entry name" value="IGc2"/>
    <property type="match status" value="2"/>
</dbReference>
<dbReference type="PROSITE" id="PS50835">
    <property type="entry name" value="IG_LIKE"/>
    <property type="match status" value="2"/>
</dbReference>
<accession>A0AA47MUJ7</accession>
<feature type="compositionally biased region" description="Polar residues" evidence="1">
    <location>
        <begin position="1"/>
        <end position="18"/>
    </location>
</feature>
<dbReference type="PANTHER" id="PTHR46013:SF4">
    <property type="entry name" value="B-CELL RECEPTOR CD22-RELATED"/>
    <property type="match status" value="1"/>
</dbReference>
<gene>
    <name evidence="4" type="primary">CD22_7</name>
    <name evidence="4" type="ORF">N1851_014272</name>
</gene>
<evidence type="ECO:0000259" key="3">
    <source>
        <dbReference type="PROSITE" id="PS50835"/>
    </source>
</evidence>
<keyword evidence="4" id="KW-0675">Receptor</keyword>
<dbReference type="Proteomes" id="UP001174136">
    <property type="component" value="Unassembled WGS sequence"/>
</dbReference>
<dbReference type="Pfam" id="PF13895">
    <property type="entry name" value="Ig_2"/>
    <property type="match status" value="1"/>
</dbReference>
<dbReference type="AlphaFoldDB" id="A0AA47MUJ7"/>